<dbReference type="FunFam" id="1.10.418.10:FF:000055">
    <property type="entry name" value="MICAL-like protein 2"/>
    <property type="match status" value="1"/>
</dbReference>
<evidence type="ECO:0000313" key="22">
    <source>
        <dbReference type="Ensembl" id="ENSOGAP00000010152.2"/>
    </source>
</evidence>
<dbReference type="STRING" id="30611.ENSOGAP00000010152"/>
<name>H0X4L8_OTOGA</name>
<feature type="region of interest" description="Disordered" evidence="18">
    <location>
        <begin position="789"/>
        <end position="831"/>
    </location>
</feature>
<dbReference type="eggNOG" id="ENOG502QVVF">
    <property type="taxonomic scope" value="Eukaryota"/>
</dbReference>
<feature type="compositionally biased region" description="Low complexity" evidence="18">
    <location>
        <begin position="294"/>
        <end position="305"/>
    </location>
</feature>
<evidence type="ECO:0000256" key="4">
    <source>
        <dbReference type="ARBA" id="ARBA00004316"/>
    </source>
</evidence>
<keyword evidence="5" id="KW-1003">Cell membrane</keyword>
<feature type="region of interest" description="Disordered" evidence="18">
    <location>
        <begin position="237"/>
        <end position="410"/>
    </location>
</feature>
<dbReference type="OMA" id="DWFQLIH"/>
<keyword evidence="9" id="KW-0967">Endosome</keyword>
<dbReference type="GO" id="GO:0031267">
    <property type="term" value="F:small GTPase binding"/>
    <property type="evidence" value="ECO:0007669"/>
    <property type="project" value="Ensembl"/>
</dbReference>
<dbReference type="PROSITE" id="PS50021">
    <property type="entry name" value="CH"/>
    <property type="match status" value="1"/>
</dbReference>
<evidence type="ECO:0000256" key="18">
    <source>
        <dbReference type="SAM" id="MobiDB-lite"/>
    </source>
</evidence>
<evidence type="ECO:0000256" key="1">
    <source>
        <dbReference type="ARBA" id="ARBA00004172"/>
    </source>
</evidence>
<dbReference type="Proteomes" id="UP000005225">
    <property type="component" value="Unassembled WGS sequence"/>
</dbReference>
<evidence type="ECO:0000259" key="21">
    <source>
        <dbReference type="PROSITE" id="PS51848"/>
    </source>
</evidence>
<dbReference type="SUPFAM" id="SSF57716">
    <property type="entry name" value="Glucocorticoid receptor-like (DNA-binding domain)"/>
    <property type="match status" value="1"/>
</dbReference>
<evidence type="ECO:0000256" key="7">
    <source>
        <dbReference type="ARBA" id="ARBA00022553"/>
    </source>
</evidence>
<dbReference type="InterPro" id="IPR050540">
    <property type="entry name" value="F-actin_Monoox_Mical"/>
</dbReference>
<dbReference type="HOGENOM" id="CLU_015382_0_0_1"/>
<dbReference type="CDD" id="cd09444">
    <property type="entry name" value="LIM_Mical_like_1"/>
    <property type="match status" value="1"/>
</dbReference>
<protein>
    <submittedName>
        <fullName evidence="22">MICAL like 2</fullName>
    </submittedName>
</protein>
<dbReference type="Pfam" id="PF00307">
    <property type="entry name" value="CH"/>
    <property type="match status" value="1"/>
</dbReference>
<reference evidence="23" key="1">
    <citation type="submission" date="2011-03" db="EMBL/GenBank/DDBJ databases">
        <title>Version 3 of the genome sequence of Otolemur garnettii (Bushbaby).</title>
        <authorList>
            <consortium name="The Broad Institute Genome Sequencing Platform"/>
            <person name="Di Palma F."/>
            <person name="Johnson J."/>
            <person name="Lander E.S."/>
            <person name="Lindblad-Toh K."/>
            <person name="Jaffe D.B."/>
            <person name="Gnerre S."/>
            <person name="MacCallum I."/>
            <person name="Przybylski D."/>
            <person name="Ribeiro F.J."/>
            <person name="Burton J.N."/>
            <person name="Walker B.J."/>
            <person name="Sharpe T."/>
            <person name="Hall G."/>
        </authorList>
    </citation>
    <scope>NUCLEOTIDE SEQUENCE [LARGE SCALE GENOMIC DNA]</scope>
</reference>
<reference evidence="22" key="3">
    <citation type="submission" date="2025-09" db="UniProtKB">
        <authorList>
            <consortium name="Ensembl"/>
        </authorList>
    </citation>
    <scope>IDENTIFICATION</scope>
</reference>
<dbReference type="GeneTree" id="ENSGT00940000160222"/>
<feature type="compositionally biased region" description="Basic and acidic residues" evidence="18">
    <location>
        <begin position="699"/>
        <end position="715"/>
    </location>
</feature>
<dbReference type="SMART" id="SM00033">
    <property type="entry name" value="CH"/>
    <property type="match status" value="1"/>
</dbReference>
<evidence type="ECO:0000256" key="9">
    <source>
        <dbReference type="ARBA" id="ARBA00022753"/>
    </source>
</evidence>
<comment type="subcellular location">
    <subcellularLocation>
        <location evidence="2">Cell membrane</location>
        <topology evidence="2">Peripheral membrane protein</topology>
    </subcellularLocation>
    <subcellularLocation>
        <location evidence="4">Cell projection</location>
    </subcellularLocation>
    <subcellularLocation>
        <location evidence="3">Cytoplasm</location>
        <location evidence="3">Cytoskeleton</location>
    </subcellularLocation>
    <subcellularLocation>
        <location evidence="1">Recycling endosome</location>
    </subcellularLocation>
</comment>
<keyword evidence="13" id="KW-0472">Membrane</keyword>
<dbReference type="InterPro" id="IPR001715">
    <property type="entry name" value="CH_dom"/>
</dbReference>
<evidence type="ECO:0000256" key="2">
    <source>
        <dbReference type="ARBA" id="ARBA00004202"/>
    </source>
</evidence>
<dbReference type="GO" id="GO:0055037">
    <property type="term" value="C:recycling endosome"/>
    <property type="evidence" value="ECO:0007669"/>
    <property type="project" value="UniProtKB-SubCell"/>
</dbReference>
<evidence type="ECO:0000256" key="11">
    <source>
        <dbReference type="ARBA" id="ARBA00023038"/>
    </source>
</evidence>
<keyword evidence="8 16" id="KW-0479">Metal-binding</keyword>
<dbReference type="GO" id="GO:0005923">
    <property type="term" value="C:bicellular tight junction"/>
    <property type="evidence" value="ECO:0007669"/>
    <property type="project" value="Ensembl"/>
</dbReference>
<dbReference type="GO" id="GO:0051015">
    <property type="term" value="F:actin filament binding"/>
    <property type="evidence" value="ECO:0007669"/>
    <property type="project" value="Ensembl"/>
</dbReference>
<feature type="compositionally biased region" description="Low complexity" evidence="18">
    <location>
        <begin position="582"/>
        <end position="602"/>
    </location>
</feature>
<evidence type="ECO:0000259" key="20">
    <source>
        <dbReference type="PROSITE" id="PS50023"/>
    </source>
</evidence>
<dbReference type="AlphaFoldDB" id="H0X4L8"/>
<dbReference type="Gene3D" id="1.10.418.10">
    <property type="entry name" value="Calponin-like domain"/>
    <property type="match status" value="1"/>
</dbReference>
<dbReference type="GO" id="GO:0031005">
    <property type="term" value="F:filamin binding"/>
    <property type="evidence" value="ECO:0007669"/>
    <property type="project" value="Ensembl"/>
</dbReference>
<dbReference type="Ensembl" id="ENSOGAT00000011337.2">
    <property type="protein sequence ID" value="ENSOGAP00000010152.2"/>
    <property type="gene ID" value="ENSOGAG00000011333.2"/>
</dbReference>
<dbReference type="CDD" id="cd21253">
    <property type="entry name" value="CH_MICALL2"/>
    <property type="match status" value="1"/>
</dbReference>
<feature type="domain" description="LIM zinc-binding" evidence="20">
    <location>
        <begin position="177"/>
        <end position="239"/>
    </location>
</feature>
<feature type="compositionally biased region" description="Polar residues" evidence="18">
    <location>
        <begin position="674"/>
        <end position="684"/>
    </location>
</feature>
<evidence type="ECO:0000256" key="13">
    <source>
        <dbReference type="ARBA" id="ARBA00023136"/>
    </source>
</evidence>
<dbReference type="InterPro" id="IPR001781">
    <property type="entry name" value="Znf_LIM"/>
</dbReference>
<dbReference type="PROSITE" id="PS00478">
    <property type="entry name" value="LIM_DOMAIN_1"/>
    <property type="match status" value="1"/>
</dbReference>
<dbReference type="GO" id="GO:0032482">
    <property type="term" value="P:Rab protein signal transduction"/>
    <property type="evidence" value="ECO:0007669"/>
    <property type="project" value="Ensembl"/>
</dbReference>
<keyword evidence="14" id="KW-0206">Cytoskeleton</keyword>
<keyword evidence="15" id="KW-0966">Cell projection</keyword>
<feature type="compositionally biased region" description="Low complexity" evidence="18">
    <location>
        <begin position="375"/>
        <end position="399"/>
    </location>
</feature>
<evidence type="ECO:0000256" key="10">
    <source>
        <dbReference type="ARBA" id="ARBA00022833"/>
    </source>
</evidence>
<feature type="compositionally biased region" description="Polar residues" evidence="18">
    <location>
        <begin position="322"/>
        <end position="348"/>
    </location>
</feature>
<dbReference type="GO" id="GO:0032456">
    <property type="term" value="P:endocytic recycling"/>
    <property type="evidence" value="ECO:0007669"/>
    <property type="project" value="Ensembl"/>
</dbReference>
<feature type="domain" description="BMERB" evidence="21">
    <location>
        <begin position="831"/>
        <end position="984"/>
    </location>
</feature>
<evidence type="ECO:0000256" key="17">
    <source>
        <dbReference type="SAM" id="Coils"/>
    </source>
</evidence>
<dbReference type="PANTHER" id="PTHR23167">
    <property type="entry name" value="CALPONIN HOMOLOGY DOMAIN-CONTAINING PROTEIN DDB_G0272472-RELATED"/>
    <property type="match status" value="1"/>
</dbReference>
<dbReference type="GO" id="GO:0097750">
    <property type="term" value="P:endosome membrane tubulation"/>
    <property type="evidence" value="ECO:0007669"/>
    <property type="project" value="Ensembl"/>
</dbReference>
<sequence length="1013" mass="108613">MAAIRALQQWCRQQCEGYRDVSITNMTTSFRDGLAFCAILHRHRPDLLDFDALRKENIYENNKLAFRVAEEQLGIPALLDAEDMVALKVPDRLSILTYVSQYYNYFCGRSPIGGMAGMKRPPSGSEEEPSEKKAPAQPALSSPARTDPVAQRKGGGTEEPLTQATEGGLVSGSSVSSTCGVCGKHVHLVQRHLADGRLYHRSCFRCKQCSNTLHSGAYRATGDPGVFVCINHHPTATSASTKMPGLTARQPAASPMDSSPLSTQRKAQETNGPQARPPAREPAVGNSTARGFVPAASKAPATSSTHIRVQSPAKPGIVESPVASTPVESTARTRVTNSSPLGWSSPSQGRVAPSSCPVVPQGALDPCPAPPPSQGPSHGAAPQTKLSSSSASPGPTDSPAWTPSTSKTQQAREKFFQIPGVPPSSSLAGRALAPVGAPADSSREQAVSFLRKALPVLGAASTQAPARWVQREGLGMRTHLPASVGPGVQVAQTAEMLTMCLMSHYNHLVREVTSRLRHTESAASCYPHCTLFAHTGLLGVTRMGRSVSPLCPWVWGCQSIIGAEEEVMVGGSLDPPLPDACSLTPRPSPATSSAPTSLTQTQGPQACSSAGPSQSMSPWTLTPRVKTEQPTPLSVGSTSQASTSPGGGAGRRISAVSSGNSSVGAGSRLKSEPLTAQSPSSSHEGGQEDGPAGWRARLKPVDKKSPAERPLKLKEPQTLAEPKVGEAPRKVPSSFTGGIHVTLIPVRPDRTLHPSSPRPGLSDLGAAACPSPSHRRKLAIPASLNISDDWLRPEPSVQEGSAQSWKKEEKPHSQSKPGRPSGPASVPDLPGKAVTSLVRQCPDYVLQEEIQREVQSIERQLDALELQGVELEKRLRAAEGDDAEDGLMVDWFQLIHEKQLLLRQESELMYKSKDQHLEEQQLGLEGQLRRLMAKPEGLKSPQERQREQELLDQYVSTVNDRSTIVDLLDEDRLREQEEDQVLQDMIRNLGLQRKKSKFRLSKIWSPKGKSASE</sequence>
<dbReference type="PANTHER" id="PTHR23167:SF87">
    <property type="entry name" value="MICAL-LIKE PROTEIN 2"/>
    <property type="match status" value="1"/>
</dbReference>
<evidence type="ECO:0000256" key="3">
    <source>
        <dbReference type="ARBA" id="ARBA00004245"/>
    </source>
</evidence>
<keyword evidence="11 16" id="KW-0440">LIM domain</keyword>
<evidence type="ECO:0000256" key="15">
    <source>
        <dbReference type="ARBA" id="ARBA00023273"/>
    </source>
</evidence>
<evidence type="ECO:0000256" key="8">
    <source>
        <dbReference type="ARBA" id="ARBA00022723"/>
    </source>
</evidence>
<keyword evidence="6" id="KW-0963">Cytoplasm</keyword>
<dbReference type="GO" id="GO:0070830">
    <property type="term" value="P:bicellular tight junction assembly"/>
    <property type="evidence" value="ECO:0007669"/>
    <property type="project" value="Ensembl"/>
</dbReference>
<reference evidence="22" key="2">
    <citation type="submission" date="2025-08" db="UniProtKB">
        <authorList>
            <consortium name="Ensembl"/>
        </authorList>
    </citation>
    <scope>IDENTIFICATION</scope>
</reference>
<dbReference type="Gene3D" id="2.10.110.10">
    <property type="entry name" value="Cysteine Rich Protein"/>
    <property type="match status" value="1"/>
</dbReference>
<feature type="compositionally biased region" description="Polar residues" evidence="18">
    <location>
        <begin position="256"/>
        <end position="273"/>
    </location>
</feature>
<keyword evidence="23" id="KW-1185">Reference proteome</keyword>
<keyword evidence="10 16" id="KW-0862">Zinc</keyword>
<dbReference type="SMART" id="SM01203">
    <property type="entry name" value="DUF3585"/>
    <property type="match status" value="1"/>
</dbReference>
<dbReference type="PROSITE" id="PS51848">
    <property type="entry name" value="BMERB"/>
    <property type="match status" value="1"/>
</dbReference>
<feature type="region of interest" description="Disordered" evidence="18">
    <location>
        <begin position="117"/>
        <end position="169"/>
    </location>
</feature>
<dbReference type="EMBL" id="AAQR03119975">
    <property type="status" value="NOT_ANNOTATED_CDS"/>
    <property type="molecule type" value="Genomic_DNA"/>
</dbReference>
<proteinExistence type="predicted"/>
<keyword evidence="12 17" id="KW-0175">Coiled coil</keyword>
<feature type="compositionally biased region" description="Low complexity" evidence="18">
    <location>
        <begin position="654"/>
        <end position="667"/>
    </location>
</feature>
<dbReference type="SMART" id="SM00132">
    <property type="entry name" value="LIM"/>
    <property type="match status" value="1"/>
</dbReference>
<dbReference type="GO" id="GO:0042805">
    <property type="term" value="F:actinin binding"/>
    <property type="evidence" value="ECO:0007669"/>
    <property type="project" value="Ensembl"/>
</dbReference>
<evidence type="ECO:0000313" key="23">
    <source>
        <dbReference type="Proteomes" id="UP000005225"/>
    </source>
</evidence>
<feature type="compositionally biased region" description="Polar residues" evidence="18">
    <location>
        <begin position="603"/>
        <end position="620"/>
    </location>
</feature>
<dbReference type="Pfam" id="PF12130">
    <property type="entry name" value="bMERB_dom"/>
    <property type="match status" value="1"/>
</dbReference>
<feature type="coiled-coil region" evidence="17">
    <location>
        <begin position="847"/>
        <end position="881"/>
    </location>
</feature>
<dbReference type="GO" id="GO:0001725">
    <property type="term" value="C:stress fiber"/>
    <property type="evidence" value="ECO:0007669"/>
    <property type="project" value="Ensembl"/>
</dbReference>
<feature type="region of interest" description="Disordered" evidence="18">
    <location>
        <begin position="578"/>
        <end position="772"/>
    </location>
</feature>
<dbReference type="InterPro" id="IPR036872">
    <property type="entry name" value="CH_dom_sf"/>
</dbReference>
<evidence type="ECO:0000256" key="14">
    <source>
        <dbReference type="ARBA" id="ARBA00023212"/>
    </source>
</evidence>
<evidence type="ECO:0000256" key="6">
    <source>
        <dbReference type="ARBA" id="ARBA00022490"/>
    </source>
</evidence>
<dbReference type="GO" id="GO:0046872">
    <property type="term" value="F:metal ion binding"/>
    <property type="evidence" value="ECO:0007669"/>
    <property type="project" value="UniProtKB-KW"/>
</dbReference>
<feature type="compositionally biased region" description="Polar residues" evidence="18">
    <location>
        <begin position="628"/>
        <end position="644"/>
    </location>
</feature>
<evidence type="ECO:0000259" key="19">
    <source>
        <dbReference type="PROSITE" id="PS50021"/>
    </source>
</evidence>
<evidence type="ECO:0000256" key="5">
    <source>
        <dbReference type="ARBA" id="ARBA00022475"/>
    </source>
</evidence>
<dbReference type="GO" id="GO:0034446">
    <property type="term" value="P:substrate adhesion-dependent cell spreading"/>
    <property type="evidence" value="ECO:0007669"/>
    <property type="project" value="Ensembl"/>
</dbReference>
<dbReference type="InterPro" id="IPR022735">
    <property type="entry name" value="bMERB_dom"/>
</dbReference>
<dbReference type="FunCoup" id="H0X4L8">
    <property type="interactions" value="371"/>
</dbReference>
<dbReference type="GO" id="GO:0042995">
    <property type="term" value="C:cell projection"/>
    <property type="evidence" value="ECO:0007669"/>
    <property type="project" value="UniProtKB-SubCell"/>
</dbReference>
<keyword evidence="7" id="KW-0597">Phosphoprotein</keyword>
<evidence type="ECO:0000256" key="12">
    <source>
        <dbReference type="ARBA" id="ARBA00023054"/>
    </source>
</evidence>
<dbReference type="InParanoid" id="H0X4L8"/>
<evidence type="ECO:0000256" key="16">
    <source>
        <dbReference type="PROSITE-ProRule" id="PRU00125"/>
    </source>
</evidence>
<feature type="domain" description="Calponin-homology (CH)" evidence="19">
    <location>
        <begin position="1"/>
        <end position="107"/>
    </location>
</feature>
<dbReference type="GO" id="GO:0030041">
    <property type="term" value="P:actin filament polymerization"/>
    <property type="evidence" value="ECO:0007669"/>
    <property type="project" value="Ensembl"/>
</dbReference>
<dbReference type="SUPFAM" id="SSF47576">
    <property type="entry name" value="Calponin-homology domain, CH-domain"/>
    <property type="match status" value="1"/>
</dbReference>
<dbReference type="PROSITE" id="PS50023">
    <property type="entry name" value="LIM_DOMAIN_2"/>
    <property type="match status" value="1"/>
</dbReference>
<organism evidence="22 23">
    <name type="scientific">Otolemur garnettii</name>
    <name type="common">Small-eared galago</name>
    <name type="synonym">Garnett's greater bushbaby</name>
    <dbReference type="NCBI Taxonomy" id="30611"/>
    <lineage>
        <taxon>Eukaryota</taxon>
        <taxon>Metazoa</taxon>
        <taxon>Chordata</taxon>
        <taxon>Craniata</taxon>
        <taxon>Vertebrata</taxon>
        <taxon>Euteleostomi</taxon>
        <taxon>Mammalia</taxon>
        <taxon>Eutheria</taxon>
        <taxon>Euarchontoglires</taxon>
        <taxon>Primates</taxon>
        <taxon>Strepsirrhini</taxon>
        <taxon>Lorisiformes</taxon>
        <taxon>Galagidae</taxon>
        <taxon>Otolemur</taxon>
    </lineage>
</organism>
<dbReference type="GO" id="GO:0031175">
    <property type="term" value="P:neuron projection development"/>
    <property type="evidence" value="ECO:0007669"/>
    <property type="project" value="Ensembl"/>
</dbReference>
<accession>H0X4L8</accession>
<dbReference type="GO" id="GO:0005886">
    <property type="term" value="C:plasma membrane"/>
    <property type="evidence" value="ECO:0007669"/>
    <property type="project" value="UniProtKB-SubCell"/>
</dbReference>
<dbReference type="Pfam" id="PF00412">
    <property type="entry name" value="LIM"/>
    <property type="match status" value="1"/>
</dbReference>